<reference evidence="1 2" key="1">
    <citation type="submission" date="2017-07" db="EMBL/GenBank/DDBJ databases">
        <title>Recovery of genomes from metagenomes via a dereplication, aggregation, and scoring strategy.</title>
        <authorList>
            <person name="Sieber C.M."/>
            <person name="Probst A.J."/>
            <person name="Sharrar A."/>
            <person name="Thomas B.C."/>
            <person name="Hess M."/>
            <person name="Tringe S.G."/>
            <person name="Banfield J.F."/>
        </authorList>
    </citation>
    <scope>NUCLEOTIDE SEQUENCE [LARGE SCALE GENOMIC DNA]</scope>
    <source>
        <strain evidence="1">JGI_Cruoil_03_51_56</strain>
    </source>
</reference>
<organism evidence="1 2">
    <name type="scientific">candidate division WOR-3 bacterium JGI_Cruoil_03_51_56</name>
    <dbReference type="NCBI Taxonomy" id="1973747"/>
    <lineage>
        <taxon>Bacteria</taxon>
        <taxon>Bacteria division WOR-3</taxon>
    </lineage>
</organism>
<dbReference type="Proteomes" id="UP000215559">
    <property type="component" value="Unassembled WGS sequence"/>
</dbReference>
<dbReference type="EMBL" id="NOZP01000183">
    <property type="protein sequence ID" value="OYD14040.1"/>
    <property type="molecule type" value="Genomic_DNA"/>
</dbReference>
<accession>A0A235BNI3</accession>
<dbReference type="Gene3D" id="2.60.450.10">
    <property type="entry name" value="Lipopolysaccharide (LPS) transport protein A like domain"/>
    <property type="match status" value="2"/>
</dbReference>
<evidence type="ECO:0000313" key="2">
    <source>
        <dbReference type="Proteomes" id="UP000215559"/>
    </source>
</evidence>
<comment type="caution">
    <text evidence="1">The sequence shown here is derived from an EMBL/GenBank/DDBJ whole genome shotgun (WGS) entry which is preliminary data.</text>
</comment>
<protein>
    <submittedName>
        <fullName evidence="1">Uncharacterized protein</fullName>
    </submittedName>
</protein>
<dbReference type="AlphaFoldDB" id="A0A235BNI3"/>
<proteinExistence type="predicted"/>
<evidence type="ECO:0000313" key="1">
    <source>
        <dbReference type="EMBL" id="OYD14040.1"/>
    </source>
</evidence>
<gene>
    <name evidence="1" type="ORF">CH330_09545</name>
</gene>
<sequence>MFHMAKLLNRRQIPGLFCFFLMCRLVVGAEFYARRMEIVKTIEGQVSVFRDSVSIIDGDTRITAGMARVNESGGVAVICDSVFIESPDALVWADSAFYRLEEKQTELFGNVKVEQESLVIFAPLLLYSIPEKRVDADSGVVVKSKTGNFRLHGGHGIYDLAGDVGIIDSNPVMVQIADADSVTVTGCEMSWFARESKAQAGGKVRVNSGSAGLLCDTLIFFTARDSGLAWGNPRVSDSVSQTQGDTVFFIVRDGNLDVATIQGNAISYYTTEGGDMIAVTGQAIRISMESGKVAIIEIQKLLSGRLIRPVSALE</sequence>
<name>A0A235BNI3_UNCW3</name>